<accession>A0ABV1SKM0</accession>
<organism evidence="2 3">
    <name type="scientific">Thioclava kandeliae</name>
    <dbReference type="NCBI Taxonomy" id="3070818"/>
    <lineage>
        <taxon>Bacteria</taxon>
        <taxon>Pseudomonadati</taxon>
        <taxon>Pseudomonadota</taxon>
        <taxon>Alphaproteobacteria</taxon>
        <taxon>Rhodobacterales</taxon>
        <taxon>Paracoccaceae</taxon>
        <taxon>Thioclava</taxon>
    </lineage>
</organism>
<reference evidence="2 3" key="1">
    <citation type="submission" date="2024-01" db="EMBL/GenBank/DDBJ databases">
        <authorList>
            <person name="Deng Y."/>
            <person name="Su J."/>
        </authorList>
    </citation>
    <scope>NUCLEOTIDE SEQUENCE [LARGE SCALE GENOMIC DNA]</scope>
    <source>
        <strain evidence="2 3">CPCC 100088</strain>
    </source>
</reference>
<evidence type="ECO:0000313" key="3">
    <source>
        <dbReference type="Proteomes" id="UP001438953"/>
    </source>
</evidence>
<dbReference type="EMBL" id="JAYWLC010000018">
    <property type="protein sequence ID" value="MER5173448.1"/>
    <property type="molecule type" value="Genomic_DNA"/>
</dbReference>
<name>A0ABV1SKM0_9RHOB</name>
<gene>
    <name evidence="2" type="ORF">VSX56_16915</name>
</gene>
<reference evidence="2 3" key="2">
    <citation type="submission" date="2024-06" db="EMBL/GenBank/DDBJ databases">
        <title>Thioclava kandeliae sp. nov. from a rhizosphere soil sample of Kandelia candel in a mangrove.</title>
        <authorList>
            <person name="Mu T."/>
        </authorList>
    </citation>
    <scope>NUCLEOTIDE SEQUENCE [LARGE SCALE GENOMIC DNA]</scope>
    <source>
        <strain evidence="2 3">CPCC 100088</strain>
    </source>
</reference>
<comment type="caution">
    <text evidence="2">The sequence shown here is derived from an EMBL/GenBank/DDBJ whole genome shotgun (WGS) entry which is preliminary data.</text>
</comment>
<proteinExistence type="predicted"/>
<evidence type="ECO:0000259" key="1">
    <source>
        <dbReference type="Pfam" id="PF18135"/>
    </source>
</evidence>
<dbReference type="RefSeq" id="WP_350938794.1">
    <property type="nucleotide sequence ID" value="NZ_JAYWLC010000018.1"/>
</dbReference>
<dbReference type="InterPro" id="IPR041635">
    <property type="entry name" value="Type_ISP_LLaBIII_C"/>
</dbReference>
<dbReference type="Proteomes" id="UP001438953">
    <property type="component" value="Unassembled WGS sequence"/>
</dbReference>
<keyword evidence="3" id="KW-1185">Reference proteome</keyword>
<protein>
    <submittedName>
        <fullName evidence="2">Type ISP restriction/modification enzyme</fullName>
    </submittedName>
</protein>
<evidence type="ECO:0000313" key="2">
    <source>
        <dbReference type="EMBL" id="MER5173448.1"/>
    </source>
</evidence>
<dbReference type="Pfam" id="PF18135">
    <property type="entry name" value="Type_ISP_C"/>
    <property type="match status" value="1"/>
</dbReference>
<feature type="domain" description="Type ISP restriction-modification enzyme LLaBIII C-terminal specificity" evidence="1">
    <location>
        <begin position="5"/>
        <end position="300"/>
    </location>
</feature>
<sequence>MSSNVELIFDQNVLRQSTYRPYSKQWLYFDRSLVSDIGKMPRFFPDPSHENRMIVLKMRWSGDGNLALMANEPIELQSDGGTQCFPLYLYDQHDEEPGGLFEGQSSGLQRSDAITDAGLAHFHAAYRGEAISKEDIFYYVYGLLHSPDYRDRYADNLTKELPRIPCVKTYADFRAFLEAGRRLGDLHVNYETVDPYPVTYKQGTPELWKIDDPKAFYRVAKMKFGGKRPKTDKTTVVYNANITMTDIPLEAYDYIINGKPALEWVMERQVVKTDKAIGIVNDANDYANETMNDPAYPLDLFRRVITVSLETMKSVNSLPKLDLLK</sequence>